<reference evidence="3" key="1">
    <citation type="submission" date="2021-03" db="EMBL/GenBank/DDBJ databases">
        <authorList>
            <person name="Tagirdzhanova G."/>
        </authorList>
    </citation>
    <scope>NUCLEOTIDE SEQUENCE</scope>
</reference>
<dbReference type="PROSITE" id="PS00455">
    <property type="entry name" value="AMP_BINDING"/>
    <property type="match status" value="1"/>
</dbReference>
<comment type="caution">
    <text evidence="3">The sequence shown here is derived from an EMBL/GenBank/DDBJ whole genome shotgun (WGS) entry which is preliminary data.</text>
</comment>
<dbReference type="InterPro" id="IPR020845">
    <property type="entry name" value="AMP-binding_CS"/>
</dbReference>
<evidence type="ECO:0000313" key="4">
    <source>
        <dbReference type="Proteomes" id="UP000664521"/>
    </source>
</evidence>
<dbReference type="PANTHER" id="PTHR43201:SF28">
    <property type="entry name" value="ENZYME, PUTATIVE (AFU_ORTHOLOGUE AFUA_7G01530)-RELATED"/>
    <property type="match status" value="1"/>
</dbReference>
<dbReference type="Pfam" id="PF00501">
    <property type="entry name" value="AMP-binding"/>
    <property type="match status" value="1"/>
</dbReference>
<dbReference type="InterPro" id="IPR045851">
    <property type="entry name" value="AMP-bd_C_sf"/>
</dbReference>
<organism evidence="3 4">
    <name type="scientific">Heterodermia speciosa</name>
    <dbReference type="NCBI Taxonomy" id="116794"/>
    <lineage>
        <taxon>Eukaryota</taxon>
        <taxon>Fungi</taxon>
        <taxon>Dikarya</taxon>
        <taxon>Ascomycota</taxon>
        <taxon>Pezizomycotina</taxon>
        <taxon>Lecanoromycetes</taxon>
        <taxon>OSLEUM clade</taxon>
        <taxon>Lecanoromycetidae</taxon>
        <taxon>Caliciales</taxon>
        <taxon>Physciaceae</taxon>
        <taxon>Heterodermia</taxon>
    </lineage>
</organism>
<keyword evidence="4" id="KW-1185">Reference proteome</keyword>
<dbReference type="InterPro" id="IPR042099">
    <property type="entry name" value="ANL_N_sf"/>
</dbReference>
<dbReference type="OrthoDB" id="2962993at2759"/>
<evidence type="ECO:0008006" key="5">
    <source>
        <dbReference type="Google" id="ProtNLM"/>
    </source>
</evidence>
<dbReference type="GO" id="GO:0031956">
    <property type="term" value="F:medium-chain fatty acid-CoA ligase activity"/>
    <property type="evidence" value="ECO:0007669"/>
    <property type="project" value="TreeGrafter"/>
</dbReference>
<name>A0A8H3G417_9LECA</name>
<dbReference type="EMBL" id="CAJPDS010000064">
    <property type="protein sequence ID" value="CAF9932758.1"/>
    <property type="molecule type" value="Genomic_DNA"/>
</dbReference>
<feature type="domain" description="AMP-dependent synthetase/ligase" evidence="1">
    <location>
        <begin position="11"/>
        <end position="400"/>
    </location>
</feature>
<dbReference type="Gene3D" id="3.30.300.30">
    <property type="match status" value="1"/>
</dbReference>
<gene>
    <name evidence="3" type="ORF">HETSPECPRED_008446</name>
</gene>
<dbReference type="Proteomes" id="UP000664521">
    <property type="component" value="Unassembled WGS sequence"/>
</dbReference>
<sequence length="568" mass="61585">MASSLPRLAVFEAIASHEPQSSAVIHCTSGRHFTYGGLLKDVANAKDKLCQAAGDQSMDGQRVAFLVENGYDYVVTLLSILGCNSIAVPLSSGFPASELRYILENSETLMLVSSTKFQSKAEEVVKEGLEKTLKLATVQKHLAGGKSTDQVQLDNLKDDAGGMMLYTSGTTSRPKGVLLPNSVLTAQSQSLLQAWKYTGSDHLLHVLPLHHIHGTVNALLAPLFAGSCIEFLFPFNVKAVWDRLAAPFLPTSDSLKKPSITFLTVVPTIYNRLLSSHPELKSPELEASREALSPSNLRLNISGSAALPTPTKSAWSELSNGNVLLERYGMTEVGMALSCGLDYADRVDGSVGWPLPFVEARLVNSETGAVIPLGEEKDSNGKEPEGEIQLRGPTVFKKYWRNEKATSEEFVDGEDGKGRWFKTGDAAIRREVEGAGQSDQDWARGPMYFIRGRKSVDIIKSGGEKVSALEIERELLSLPQISEAAVVGVASEQWGQKVAAVVVLRPGQATTGRGGKTWGVMDMRRALKEKLANYKIPQEMKVVDAIPKNAMGKINKKSLVKEVFGDDA</sequence>
<dbReference type="GO" id="GO:0006631">
    <property type="term" value="P:fatty acid metabolic process"/>
    <property type="evidence" value="ECO:0007669"/>
    <property type="project" value="TreeGrafter"/>
</dbReference>
<dbReference type="InterPro" id="IPR025110">
    <property type="entry name" value="AMP-bd_C"/>
</dbReference>
<protein>
    <recommendedName>
        <fullName evidence="5">Acetyl-CoA synthetase-like protein</fullName>
    </recommendedName>
</protein>
<proteinExistence type="predicted"/>
<dbReference type="AlphaFoldDB" id="A0A8H3G417"/>
<dbReference type="InterPro" id="IPR000873">
    <property type="entry name" value="AMP-dep_synth/lig_dom"/>
</dbReference>
<dbReference type="PANTHER" id="PTHR43201">
    <property type="entry name" value="ACYL-COA SYNTHETASE"/>
    <property type="match status" value="1"/>
</dbReference>
<dbReference type="Gene3D" id="3.40.50.12780">
    <property type="entry name" value="N-terminal domain of ligase-like"/>
    <property type="match status" value="1"/>
</dbReference>
<feature type="domain" description="AMP-binding enzyme C-terminal" evidence="2">
    <location>
        <begin position="470"/>
        <end position="553"/>
    </location>
</feature>
<evidence type="ECO:0000259" key="1">
    <source>
        <dbReference type="Pfam" id="PF00501"/>
    </source>
</evidence>
<dbReference type="Pfam" id="PF13193">
    <property type="entry name" value="AMP-binding_C"/>
    <property type="match status" value="1"/>
</dbReference>
<accession>A0A8H3G417</accession>
<evidence type="ECO:0000259" key="2">
    <source>
        <dbReference type="Pfam" id="PF13193"/>
    </source>
</evidence>
<evidence type="ECO:0000313" key="3">
    <source>
        <dbReference type="EMBL" id="CAF9932758.1"/>
    </source>
</evidence>
<dbReference type="CDD" id="cd05941">
    <property type="entry name" value="MCS"/>
    <property type="match status" value="1"/>
</dbReference>
<dbReference type="SUPFAM" id="SSF56801">
    <property type="entry name" value="Acetyl-CoA synthetase-like"/>
    <property type="match status" value="1"/>
</dbReference>